<dbReference type="RefSeq" id="WP_089699043.1">
    <property type="nucleotide sequence ID" value="NZ_FNHL01000004.1"/>
</dbReference>
<organism evidence="2 3">
    <name type="scientific">Halogranum gelatinilyticum</name>
    <dbReference type="NCBI Taxonomy" id="660521"/>
    <lineage>
        <taxon>Archaea</taxon>
        <taxon>Methanobacteriati</taxon>
        <taxon>Methanobacteriota</taxon>
        <taxon>Stenosarchaea group</taxon>
        <taxon>Halobacteria</taxon>
        <taxon>Halobacteriales</taxon>
        <taxon>Haloferacaceae</taxon>
    </lineage>
</organism>
<dbReference type="InterPro" id="IPR055536">
    <property type="entry name" value="DUF7112"/>
</dbReference>
<protein>
    <submittedName>
        <fullName evidence="2">Uncharacterized protein</fullName>
    </submittedName>
</protein>
<keyword evidence="3" id="KW-1185">Reference proteome</keyword>
<accession>A0A1G9Y2V0</accession>
<dbReference type="Proteomes" id="UP000199451">
    <property type="component" value="Unassembled WGS sequence"/>
</dbReference>
<sequence length="143" mass="15461">MAERVPSDHPSVSTVRAKIARSGGTTRPCLRLPADLNLSGGDIVRLSLDGRAYHAPVVEDAEGFLVRGAYDNKRLARDPGDGENRLVEWAESSGRDPGSAVEVDEVEPGFFYGVRVPGKRTVYDVPQEPNDSLASIAEQLDDN</sequence>
<dbReference type="OrthoDB" id="198318at2157"/>
<feature type="region of interest" description="Disordered" evidence="1">
    <location>
        <begin position="122"/>
        <end position="143"/>
    </location>
</feature>
<feature type="region of interest" description="Disordered" evidence="1">
    <location>
        <begin position="1"/>
        <end position="20"/>
    </location>
</feature>
<reference evidence="3" key="1">
    <citation type="submission" date="2016-10" db="EMBL/GenBank/DDBJ databases">
        <authorList>
            <person name="Varghese N."/>
            <person name="Submissions S."/>
        </authorList>
    </citation>
    <scope>NUCLEOTIDE SEQUENCE [LARGE SCALE GENOMIC DNA]</scope>
    <source>
        <strain evidence="3">CGMCC 1.10119</strain>
    </source>
</reference>
<dbReference type="STRING" id="660521.SAMN04487949_3224"/>
<dbReference type="EMBL" id="FNHL01000004">
    <property type="protein sequence ID" value="SDN02941.1"/>
    <property type="molecule type" value="Genomic_DNA"/>
</dbReference>
<evidence type="ECO:0000313" key="2">
    <source>
        <dbReference type="EMBL" id="SDN02941.1"/>
    </source>
</evidence>
<evidence type="ECO:0000256" key="1">
    <source>
        <dbReference type="SAM" id="MobiDB-lite"/>
    </source>
</evidence>
<gene>
    <name evidence="2" type="ORF">SAMN04487949_3224</name>
</gene>
<dbReference type="Pfam" id="PF23424">
    <property type="entry name" value="DUF7112"/>
    <property type="match status" value="1"/>
</dbReference>
<name>A0A1G9Y2V0_9EURY</name>
<dbReference type="AlphaFoldDB" id="A0A1G9Y2V0"/>
<proteinExistence type="predicted"/>
<evidence type="ECO:0000313" key="3">
    <source>
        <dbReference type="Proteomes" id="UP000199451"/>
    </source>
</evidence>